<keyword evidence="2" id="KW-0456">Lyase</keyword>
<keyword evidence="1 3" id="KW-0556">Organic radical</keyword>
<evidence type="ECO:0000313" key="6">
    <source>
        <dbReference type="EMBL" id="MBC8595700.1"/>
    </source>
</evidence>
<sequence>MLTYADRLKAMRETKIRHTLEKKKQNGYTDLDDFGTVPITEGYEVKPWYNSSNGSFYGYDGMCENFCRVINAHEPYVDPMEMLCGRWRDMLVNYRGDVHYLPDWLKKKPKIMELMSSSTDQWSKRWDEQRFPYDELKPLQEKYNIQTGIDGDAHFACDYRIGFKLGFGGFLEKIEKYRKVNPDKKDFYDAEEKCVRAIIAFVDRHIKKIKEMIPNENRAEIKENLETMQKTCENIRLNAPKTFREACQWTAFFNCASRIYTRDGAGFQLDTLLLPYYENDVKNGILDDETAKFLIANLLLIDPHYYQISGVDENDKDMTNHLSYLILDAADSIDIACNLTVRVHENCDRNFLKKAVYYLLKNKNGWPRFCNDKALCEGYMKNGVDKKTARERIAVGCNWMCVPGKEFPMNDTVKINIAKVFEVALNEMRNEKEKSCKRLFEIYEKHLKIAIDTTAKGINLHLDHQWEVTPELIMNLMMENSIEYGEDISKCAKLYTIGVDGAGLAVVADSFGAMQTRIEEEKILTWDGLYRALDDNFANERTRLILNSAPKYCQGNTVSDKWAVALTKSWVKNIRAQKMPNGRQLVPGWFSWARTIEYGSKVGATPNGRRCGEPISHGANPNPHFRQDGAPTAQSNGIASVQCGYGNTAPLQIEFDPHVSADEKGVDTVLSLIEGHFKQGGTLININVLDGEKLMKANENPDEYPDLVVRVTGFTAYFASLSPEFRQLVVDRFLDNM</sequence>
<dbReference type="PROSITE" id="PS51149">
    <property type="entry name" value="GLY_RADICAL_2"/>
    <property type="match status" value="1"/>
</dbReference>
<organism evidence="6 7">
    <name type="scientific">Qingrenia yutianensis</name>
    <dbReference type="NCBI Taxonomy" id="2763676"/>
    <lineage>
        <taxon>Bacteria</taxon>
        <taxon>Bacillati</taxon>
        <taxon>Bacillota</taxon>
        <taxon>Clostridia</taxon>
        <taxon>Eubacteriales</taxon>
        <taxon>Oscillospiraceae</taxon>
        <taxon>Qingrenia</taxon>
    </lineage>
</organism>
<dbReference type="InterPro" id="IPR001150">
    <property type="entry name" value="Gly_radical"/>
</dbReference>
<dbReference type="InterPro" id="IPR004184">
    <property type="entry name" value="PFL_dom"/>
</dbReference>
<dbReference type="PROSITE" id="PS51554">
    <property type="entry name" value="PFL"/>
    <property type="match status" value="1"/>
</dbReference>
<dbReference type="GO" id="GO:0016829">
    <property type="term" value="F:lyase activity"/>
    <property type="evidence" value="ECO:0007669"/>
    <property type="project" value="UniProtKB-KW"/>
</dbReference>
<dbReference type="Gene3D" id="3.20.70.20">
    <property type="match status" value="1"/>
</dbReference>
<feature type="domain" description="Glycine radical" evidence="4">
    <location>
        <begin position="617"/>
        <end position="737"/>
    </location>
</feature>
<dbReference type="Proteomes" id="UP000647416">
    <property type="component" value="Unassembled WGS sequence"/>
</dbReference>
<dbReference type="PANTHER" id="PTHR43641">
    <property type="entry name" value="FORMATE ACETYLTRANSFERASE 3-RELATED"/>
    <property type="match status" value="1"/>
</dbReference>
<accession>A0A926F837</accession>
<dbReference type="PANTHER" id="PTHR43641:SF2">
    <property type="entry name" value="DEHYDRATASE YBIW-RELATED"/>
    <property type="match status" value="1"/>
</dbReference>
<dbReference type="RefSeq" id="WP_262431346.1">
    <property type="nucleotide sequence ID" value="NZ_JACRTE010000002.1"/>
</dbReference>
<evidence type="ECO:0000259" key="4">
    <source>
        <dbReference type="PROSITE" id="PS51149"/>
    </source>
</evidence>
<name>A0A926F837_9FIRM</name>
<dbReference type="SUPFAM" id="SSF51998">
    <property type="entry name" value="PFL-like glycyl radical enzymes"/>
    <property type="match status" value="1"/>
</dbReference>
<gene>
    <name evidence="6" type="ORF">H8706_02280</name>
</gene>
<comment type="caution">
    <text evidence="6">The sequence shown here is derived from an EMBL/GenBank/DDBJ whole genome shotgun (WGS) entry which is preliminary data.</text>
</comment>
<dbReference type="GO" id="GO:0005829">
    <property type="term" value="C:cytosol"/>
    <property type="evidence" value="ECO:0007669"/>
    <property type="project" value="TreeGrafter"/>
</dbReference>
<proteinExistence type="predicted"/>
<dbReference type="AlphaFoldDB" id="A0A926F837"/>
<dbReference type="EMBL" id="JACRTE010000002">
    <property type="protein sequence ID" value="MBC8595700.1"/>
    <property type="molecule type" value="Genomic_DNA"/>
</dbReference>
<reference evidence="6" key="1">
    <citation type="submission" date="2020-08" db="EMBL/GenBank/DDBJ databases">
        <title>Genome public.</title>
        <authorList>
            <person name="Liu C."/>
            <person name="Sun Q."/>
        </authorList>
    </citation>
    <scope>NUCLEOTIDE SEQUENCE</scope>
    <source>
        <strain evidence="6">NSJ-50</strain>
    </source>
</reference>
<evidence type="ECO:0000256" key="3">
    <source>
        <dbReference type="PROSITE-ProRule" id="PRU00493"/>
    </source>
</evidence>
<evidence type="ECO:0000259" key="5">
    <source>
        <dbReference type="PROSITE" id="PS51554"/>
    </source>
</evidence>
<dbReference type="Pfam" id="PF02901">
    <property type="entry name" value="PFL-like"/>
    <property type="match status" value="1"/>
</dbReference>
<evidence type="ECO:0000256" key="1">
    <source>
        <dbReference type="ARBA" id="ARBA00022818"/>
    </source>
</evidence>
<feature type="domain" description="PFL" evidence="5">
    <location>
        <begin position="1"/>
        <end position="610"/>
    </location>
</feature>
<protein>
    <submittedName>
        <fullName evidence="6">Formate acetyltransferase</fullName>
    </submittedName>
</protein>
<dbReference type="Pfam" id="PF01228">
    <property type="entry name" value="Gly_radical"/>
    <property type="match status" value="1"/>
</dbReference>
<evidence type="ECO:0000256" key="2">
    <source>
        <dbReference type="ARBA" id="ARBA00023239"/>
    </source>
</evidence>
<evidence type="ECO:0000313" key="7">
    <source>
        <dbReference type="Proteomes" id="UP000647416"/>
    </source>
</evidence>
<keyword evidence="7" id="KW-1185">Reference proteome</keyword>
<feature type="modified residue" description="Glycine radical" evidence="3">
    <location>
        <position position="713"/>
    </location>
</feature>
<dbReference type="InterPro" id="IPR051215">
    <property type="entry name" value="GRE"/>
</dbReference>